<dbReference type="PIRSF" id="PIRSF000103">
    <property type="entry name" value="HIBADH"/>
    <property type="match status" value="1"/>
</dbReference>
<evidence type="ECO:0000256" key="2">
    <source>
        <dbReference type="ARBA" id="ARBA00006013"/>
    </source>
</evidence>
<dbReference type="GO" id="GO:0050661">
    <property type="term" value="F:NADP binding"/>
    <property type="evidence" value="ECO:0007669"/>
    <property type="project" value="InterPro"/>
</dbReference>
<dbReference type="Gene3D" id="3.40.50.720">
    <property type="entry name" value="NAD(P)-binding Rossmann-like Domain"/>
    <property type="match status" value="1"/>
</dbReference>
<name>A0A139HM00_9PEZI</name>
<keyword evidence="4" id="KW-0101">Branched-chain amino acid catabolism</keyword>
<dbReference type="Gene3D" id="1.10.1040.10">
    <property type="entry name" value="N-(1-d-carboxylethyl)-l-norvaline Dehydrogenase, domain 2"/>
    <property type="match status" value="1"/>
</dbReference>
<keyword evidence="5" id="KW-0560">Oxidoreductase</keyword>
<dbReference type="InterPro" id="IPR008927">
    <property type="entry name" value="6-PGluconate_DH-like_C_sf"/>
</dbReference>
<dbReference type="PROSITE" id="PS00895">
    <property type="entry name" value="3_HYDROXYISOBUT_DH"/>
    <property type="match status" value="1"/>
</dbReference>
<dbReference type="GO" id="GO:0006574">
    <property type="term" value="P:L-valine catabolic process"/>
    <property type="evidence" value="ECO:0007669"/>
    <property type="project" value="TreeGrafter"/>
</dbReference>
<evidence type="ECO:0000256" key="1">
    <source>
        <dbReference type="ARBA" id="ARBA00005109"/>
    </source>
</evidence>
<evidence type="ECO:0000256" key="7">
    <source>
        <dbReference type="ARBA" id="ARBA00049197"/>
    </source>
</evidence>
<accession>A0A139HM00</accession>
<dbReference type="GO" id="GO:0051287">
    <property type="term" value="F:NAD binding"/>
    <property type="evidence" value="ECO:0007669"/>
    <property type="project" value="InterPro"/>
</dbReference>
<dbReference type="GO" id="GO:0005739">
    <property type="term" value="C:mitochondrion"/>
    <property type="evidence" value="ECO:0007669"/>
    <property type="project" value="TreeGrafter"/>
</dbReference>
<protein>
    <recommendedName>
        <fullName evidence="3">3-hydroxyisobutyrate dehydrogenase</fullName>
        <ecNumber evidence="3">1.1.1.31</ecNumber>
    </recommendedName>
</protein>
<dbReference type="InterPro" id="IPR013328">
    <property type="entry name" value="6PGD_dom2"/>
</dbReference>
<evidence type="ECO:0000313" key="11">
    <source>
        <dbReference type="EMBL" id="KXT03446.1"/>
    </source>
</evidence>
<organism evidence="11 12">
    <name type="scientific">Pseudocercospora eumusae</name>
    <dbReference type="NCBI Taxonomy" id="321146"/>
    <lineage>
        <taxon>Eukaryota</taxon>
        <taxon>Fungi</taxon>
        <taxon>Dikarya</taxon>
        <taxon>Ascomycota</taxon>
        <taxon>Pezizomycotina</taxon>
        <taxon>Dothideomycetes</taxon>
        <taxon>Dothideomycetidae</taxon>
        <taxon>Mycosphaerellales</taxon>
        <taxon>Mycosphaerellaceae</taxon>
        <taxon>Pseudocercospora</taxon>
    </lineage>
</organism>
<evidence type="ECO:0000256" key="6">
    <source>
        <dbReference type="ARBA" id="ARBA00023027"/>
    </source>
</evidence>
<keyword evidence="12" id="KW-1185">Reference proteome</keyword>
<sequence length="341" mass="36336">MEKWGSSDISALICKGRTTRTVMENSSDAKLPTGTYGFIGLGNMGYGMAMNVRKKMPPASTLVVCELDQARREEFCSEAKQYGKVETADTPKEVAEKSDTIITSLPHGPAVSKVFTDPLTGLLAASKSSAPKLFLETSTIEVSTSLKVLKAVEDSGLGDFLDAPVSGGIPPAANGTLTFMVGGPKQLFEQASPVMSLMGTKLFPCGNAGAGLATKQINNYIAYCSYIALCEGMNTGLKYGLDPRVLNDVINASSGCCWNSLHMNPVKGVQRDSSASRDFQGGFKVELAKGVTDMAVQLMDEVGAKHVFGDVMKDIFARAVESPLCAGHESRSVWRLFTVDD</sequence>
<dbReference type="InterPro" id="IPR029154">
    <property type="entry name" value="HIBADH-like_NADP-bd"/>
</dbReference>
<dbReference type="GO" id="GO:0008442">
    <property type="term" value="F:3-hydroxyisobutyrate dehydrogenase activity"/>
    <property type="evidence" value="ECO:0007669"/>
    <property type="project" value="UniProtKB-EC"/>
</dbReference>
<dbReference type="EC" id="1.1.1.31" evidence="3"/>
<feature type="active site" evidence="8">
    <location>
        <position position="215"/>
    </location>
</feature>
<dbReference type="Proteomes" id="UP000070133">
    <property type="component" value="Unassembled WGS sequence"/>
</dbReference>
<evidence type="ECO:0000259" key="10">
    <source>
        <dbReference type="Pfam" id="PF14833"/>
    </source>
</evidence>
<dbReference type="OrthoDB" id="21615at2759"/>
<gene>
    <name evidence="11" type="ORF">AC578_1634</name>
</gene>
<evidence type="ECO:0000256" key="3">
    <source>
        <dbReference type="ARBA" id="ARBA00012991"/>
    </source>
</evidence>
<reference evidence="11 12" key="1">
    <citation type="submission" date="2015-07" db="EMBL/GenBank/DDBJ databases">
        <title>Comparative genomics of the Sigatoka disease complex on banana suggests a link between parallel evolutionary changes in Pseudocercospora fijiensis and Pseudocercospora eumusae and increased virulence on the banana host.</title>
        <authorList>
            <person name="Chang T.-C."/>
            <person name="Salvucci A."/>
            <person name="Crous P.W."/>
            <person name="Stergiopoulos I."/>
        </authorList>
    </citation>
    <scope>NUCLEOTIDE SEQUENCE [LARGE SCALE GENOMIC DNA]</scope>
    <source>
        <strain evidence="11 12">CBS 114824</strain>
    </source>
</reference>
<dbReference type="PANTHER" id="PTHR22981:SF7">
    <property type="entry name" value="3-HYDROXYISOBUTYRATE DEHYDROGENASE, MITOCHONDRIAL"/>
    <property type="match status" value="1"/>
</dbReference>
<comment type="similarity">
    <text evidence="2">Belongs to the HIBADH-related family. 3-hydroxyisobutyrate dehydrogenase subfamily.</text>
</comment>
<comment type="pathway">
    <text evidence="1">Amino-acid degradation; L-valine degradation.</text>
</comment>
<dbReference type="SUPFAM" id="SSF48179">
    <property type="entry name" value="6-phosphogluconate dehydrogenase C-terminal domain-like"/>
    <property type="match status" value="1"/>
</dbReference>
<dbReference type="InterPro" id="IPR015815">
    <property type="entry name" value="HIBADH-related"/>
</dbReference>
<comment type="caution">
    <text evidence="11">The sequence shown here is derived from an EMBL/GenBank/DDBJ whole genome shotgun (WGS) entry which is preliminary data.</text>
</comment>
<evidence type="ECO:0000256" key="5">
    <source>
        <dbReference type="ARBA" id="ARBA00023002"/>
    </source>
</evidence>
<comment type="catalytic activity">
    <reaction evidence="7">
        <text>3-hydroxy-2-methylpropanoate + NAD(+) = 2-methyl-3-oxopropanoate + NADH + H(+)</text>
        <dbReference type="Rhea" id="RHEA:17681"/>
        <dbReference type="ChEBI" id="CHEBI:11805"/>
        <dbReference type="ChEBI" id="CHEBI:15378"/>
        <dbReference type="ChEBI" id="CHEBI:57540"/>
        <dbReference type="ChEBI" id="CHEBI:57700"/>
        <dbReference type="ChEBI" id="CHEBI:57945"/>
        <dbReference type="EC" id="1.1.1.31"/>
    </reaction>
</comment>
<feature type="domain" description="3-hydroxyisobutyrate dehydrogenase-like NAD-binding" evidence="10">
    <location>
        <begin position="209"/>
        <end position="321"/>
    </location>
</feature>
<feature type="non-terminal residue" evidence="11">
    <location>
        <position position="341"/>
    </location>
</feature>
<dbReference type="Pfam" id="PF14833">
    <property type="entry name" value="NAD_binding_11"/>
    <property type="match status" value="1"/>
</dbReference>
<feature type="domain" description="6-phosphogluconate dehydrogenase NADP-binding" evidence="9">
    <location>
        <begin position="36"/>
        <end position="205"/>
    </location>
</feature>
<dbReference type="AlphaFoldDB" id="A0A139HM00"/>
<dbReference type="InterPro" id="IPR002204">
    <property type="entry name" value="3-OH-isobutyrate_DH-rel_CS"/>
</dbReference>
<dbReference type="InterPro" id="IPR006115">
    <property type="entry name" value="6PGDH_NADP-bd"/>
</dbReference>
<evidence type="ECO:0000313" key="12">
    <source>
        <dbReference type="Proteomes" id="UP000070133"/>
    </source>
</evidence>
<dbReference type="InterPro" id="IPR036291">
    <property type="entry name" value="NAD(P)-bd_dom_sf"/>
</dbReference>
<keyword evidence="6" id="KW-0520">NAD</keyword>
<dbReference type="Pfam" id="PF03446">
    <property type="entry name" value="NAD_binding_2"/>
    <property type="match status" value="1"/>
</dbReference>
<evidence type="ECO:0000256" key="8">
    <source>
        <dbReference type="PIRSR" id="PIRSR000103-1"/>
    </source>
</evidence>
<dbReference type="EMBL" id="LFZN01000030">
    <property type="protein sequence ID" value="KXT03446.1"/>
    <property type="molecule type" value="Genomic_DNA"/>
</dbReference>
<evidence type="ECO:0000259" key="9">
    <source>
        <dbReference type="Pfam" id="PF03446"/>
    </source>
</evidence>
<evidence type="ECO:0000256" key="4">
    <source>
        <dbReference type="ARBA" id="ARBA00022456"/>
    </source>
</evidence>
<dbReference type="STRING" id="321146.A0A139HM00"/>
<dbReference type="SUPFAM" id="SSF51735">
    <property type="entry name" value="NAD(P)-binding Rossmann-fold domains"/>
    <property type="match status" value="1"/>
</dbReference>
<proteinExistence type="inferred from homology"/>
<dbReference type="PANTHER" id="PTHR22981">
    <property type="entry name" value="3-HYDROXYISOBUTYRATE DEHYDROGENASE-RELATED"/>
    <property type="match status" value="1"/>
</dbReference>